<evidence type="ECO:0000313" key="3">
    <source>
        <dbReference type="Proteomes" id="UP000800040"/>
    </source>
</evidence>
<dbReference type="GO" id="GO:0004672">
    <property type="term" value="F:protein kinase activity"/>
    <property type="evidence" value="ECO:0007669"/>
    <property type="project" value="InterPro"/>
</dbReference>
<dbReference type="Pfam" id="PF01636">
    <property type="entry name" value="APH"/>
    <property type="match status" value="1"/>
</dbReference>
<name>A0A6A5JWP3_9PLEO</name>
<evidence type="ECO:0000313" key="2">
    <source>
        <dbReference type="EMBL" id="KAF1828261.1"/>
    </source>
</evidence>
<keyword evidence="3" id="KW-1185">Reference proteome</keyword>
<proteinExistence type="predicted"/>
<dbReference type="PANTHER" id="PTHR21310:SF39">
    <property type="entry name" value="AMINOGLYCOSIDE PHOSPHOTRANSFERASE DOMAIN-CONTAINING PROTEIN"/>
    <property type="match status" value="1"/>
</dbReference>
<dbReference type="PANTHER" id="PTHR21310">
    <property type="entry name" value="AMINOGLYCOSIDE PHOSPHOTRANSFERASE-RELATED-RELATED"/>
    <property type="match status" value="1"/>
</dbReference>
<dbReference type="Proteomes" id="UP000800040">
    <property type="component" value="Unassembled WGS sequence"/>
</dbReference>
<dbReference type="InterPro" id="IPR051678">
    <property type="entry name" value="AGP_Transferase"/>
</dbReference>
<protein>
    <submittedName>
        <fullName evidence="2">Kinase-like protein</fullName>
    </submittedName>
</protein>
<dbReference type="EMBL" id="ML975593">
    <property type="protein sequence ID" value="KAF1828261.1"/>
    <property type="molecule type" value="Genomic_DNA"/>
</dbReference>
<keyword evidence="2" id="KW-0418">Kinase</keyword>
<dbReference type="AlphaFoldDB" id="A0A6A5JWP3"/>
<keyword evidence="2" id="KW-0808">Transferase</keyword>
<dbReference type="CDD" id="cd05120">
    <property type="entry name" value="APH_ChoK_like"/>
    <property type="match status" value="1"/>
</dbReference>
<dbReference type="InterPro" id="IPR000719">
    <property type="entry name" value="Prot_kinase_dom"/>
</dbReference>
<reference evidence="2" key="1">
    <citation type="submission" date="2020-01" db="EMBL/GenBank/DDBJ databases">
        <authorList>
            <consortium name="DOE Joint Genome Institute"/>
            <person name="Haridas S."/>
            <person name="Albert R."/>
            <person name="Binder M."/>
            <person name="Bloem J."/>
            <person name="Labutti K."/>
            <person name="Salamov A."/>
            <person name="Andreopoulos B."/>
            <person name="Baker S.E."/>
            <person name="Barry K."/>
            <person name="Bills G."/>
            <person name="Bluhm B.H."/>
            <person name="Cannon C."/>
            <person name="Castanera R."/>
            <person name="Culley D.E."/>
            <person name="Daum C."/>
            <person name="Ezra D."/>
            <person name="Gonzalez J.B."/>
            <person name="Henrissat B."/>
            <person name="Kuo A."/>
            <person name="Liang C."/>
            <person name="Lipzen A."/>
            <person name="Lutzoni F."/>
            <person name="Magnuson J."/>
            <person name="Mondo S."/>
            <person name="Nolan M."/>
            <person name="Ohm R."/>
            <person name="Pangilinan J."/>
            <person name="Park H.-J."/>
            <person name="Ramirez L."/>
            <person name="Alfaro M."/>
            <person name="Sun H."/>
            <person name="Tritt A."/>
            <person name="Yoshinaga Y."/>
            <person name="Zwiers L.-H."/>
            <person name="Turgeon B.G."/>
            <person name="Goodwin S.B."/>
            <person name="Spatafora J.W."/>
            <person name="Crous P.W."/>
            <person name="Grigoriev I.V."/>
        </authorList>
    </citation>
    <scope>NUCLEOTIDE SEQUENCE</scope>
    <source>
        <strain evidence="2">P77</strain>
    </source>
</reference>
<gene>
    <name evidence="2" type="ORF">BDW02DRAFT_635287</name>
</gene>
<dbReference type="OrthoDB" id="3250044at2759"/>
<evidence type="ECO:0000259" key="1">
    <source>
        <dbReference type="PROSITE" id="PS50011"/>
    </source>
</evidence>
<dbReference type="InterPro" id="IPR002575">
    <property type="entry name" value="Aminoglycoside_PTrfase"/>
</dbReference>
<dbReference type="InterPro" id="IPR011009">
    <property type="entry name" value="Kinase-like_dom_sf"/>
</dbReference>
<organism evidence="2 3">
    <name type="scientific">Decorospora gaudefroyi</name>
    <dbReference type="NCBI Taxonomy" id="184978"/>
    <lineage>
        <taxon>Eukaryota</taxon>
        <taxon>Fungi</taxon>
        <taxon>Dikarya</taxon>
        <taxon>Ascomycota</taxon>
        <taxon>Pezizomycotina</taxon>
        <taxon>Dothideomycetes</taxon>
        <taxon>Pleosporomycetidae</taxon>
        <taxon>Pleosporales</taxon>
        <taxon>Pleosporineae</taxon>
        <taxon>Pleosporaceae</taxon>
        <taxon>Decorospora</taxon>
    </lineage>
</organism>
<dbReference type="PROSITE" id="PS50011">
    <property type="entry name" value="PROTEIN_KINASE_DOM"/>
    <property type="match status" value="1"/>
</dbReference>
<sequence length="320" mass="35899">MFEPIVDPVARDRSTKFPLDGLTFDMSSMPQKTLIAHGKAAPVLHSLGGVQIVRLSRSLILKSGTSVLASEGETMRYVMAACPEVRLPKVYRYFNVDSPSSYFGVEGYIVMDYVEGRSLDSCWDQLSQEAQKDVVTQVAAMVNQLQSIYSDSPGVIHGGISRGMWFSDYGAGPFPTKAVFEKWINWKLALSKHLKQAAAEVPDISYGRFVLTHGDLSPRNLILDADNQLWLIDWGCAGFYPPIFEAATLKHQVQFRSFTQLLLPLIYNNIAEMTQLESCSYGINRVVFSLPPEMPEAGVTDYYRRKTVETVENQEIYSKK</sequence>
<dbReference type="Gene3D" id="3.90.1200.10">
    <property type="match status" value="1"/>
</dbReference>
<dbReference type="GO" id="GO:0005524">
    <property type="term" value="F:ATP binding"/>
    <property type="evidence" value="ECO:0007669"/>
    <property type="project" value="InterPro"/>
</dbReference>
<dbReference type="SUPFAM" id="SSF56112">
    <property type="entry name" value="Protein kinase-like (PK-like)"/>
    <property type="match status" value="1"/>
</dbReference>
<accession>A0A6A5JWP3</accession>
<feature type="domain" description="Protein kinase" evidence="1">
    <location>
        <begin position="29"/>
        <end position="320"/>
    </location>
</feature>